<dbReference type="Gramene" id="AET5Gv20122600.25">
    <property type="protein sequence ID" value="AET5Gv20122600.25"/>
    <property type="gene ID" value="AET5Gv20122600"/>
</dbReference>
<accession>A0A453JMM1</accession>
<evidence type="ECO:0000313" key="2">
    <source>
        <dbReference type="Proteomes" id="UP000015105"/>
    </source>
</evidence>
<reference evidence="1" key="3">
    <citation type="journal article" date="2017" name="Nature">
        <title>Genome sequence of the progenitor of the wheat D genome Aegilops tauschii.</title>
        <authorList>
            <person name="Luo M.C."/>
            <person name="Gu Y.Q."/>
            <person name="Puiu D."/>
            <person name="Wang H."/>
            <person name="Twardziok S.O."/>
            <person name="Deal K.R."/>
            <person name="Huo N."/>
            <person name="Zhu T."/>
            <person name="Wang L."/>
            <person name="Wang Y."/>
            <person name="McGuire P.E."/>
            <person name="Liu S."/>
            <person name="Long H."/>
            <person name="Ramasamy R.K."/>
            <person name="Rodriguez J.C."/>
            <person name="Van S.L."/>
            <person name="Yuan L."/>
            <person name="Wang Z."/>
            <person name="Xia Z."/>
            <person name="Xiao L."/>
            <person name="Anderson O.D."/>
            <person name="Ouyang S."/>
            <person name="Liang Y."/>
            <person name="Zimin A.V."/>
            <person name="Pertea G."/>
            <person name="Qi P."/>
            <person name="Bennetzen J.L."/>
            <person name="Dai X."/>
            <person name="Dawson M.W."/>
            <person name="Muller H.G."/>
            <person name="Kugler K."/>
            <person name="Rivarola-Duarte L."/>
            <person name="Spannagl M."/>
            <person name="Mayer K.F.X."/>
            <person name="Lu F.H."/>
            <person name="Bevan M.W."/>
            <person name="Leroy P."/>
            <person name="Li P."/>
            <person name="You F.M."/>
            <person name="Sun Q."/>
            <person name="Liu Z."/>
            <person name="Lyons E."/>
            <person name="Wicker T."/>
            <person name="Salzberg S.L."/>
            <person name="Devos K.M."/>
            <person name="Dvorak J."/>
        </authorList>
    </citation>
    <scope>NUCLEOTIDE SEQUENCE [LARGE SCALE GENOMIC DNA]</scope>
    <source>
        <strain evidence="1">cv. AL8/78</strain>
    </source>
</reference>
<reference evidence="2" key="2">
    <citation type="journal article" date="2017" name="Nat. Plants">
        <title>The Aegilops tauschii genome reveals multiple impacts of transposons.</title>
        <authorList>
            <person name="Zhao G."/>
            <person name="Zou C."/>
            <person name="Li K."/>
            <person name="Wang K."/>
            <person name="Li T."/>
            <person name="Gao L."/>
            <person name="Zhang X."/>
            <person name="Wang H."/>
            <person name="Yang Z."/>
            <person name="Liu X."/>
            <person name="Jiang W."/>
            <person name="Mao L."/>
            <person name="Kong X."/>
            <person name="Jiao Y."/>
            <person name="Jia J."/>
        </authorList>
    </citation>
    <scope>NUCLEOTIDE SEQUENCE [LARGE SCALE GENOMIC DNA]</scope>
    <source>
        <strain evidence="2">cv. AL8/78</strain>
    </source>
</reference>
<dbReference type="Proteomes" id="UP000015105">
    <property type="component" value="Chromosome 5D"/>
</dbReference>
<reference evidence="2" key="1">
    <citation type="journal article" date="2014" name="Science">
        <title>Ancient hybridizations among the ancestral genomes of bread wheat.</title>
        <authorList>
            <consortium name="International Wheat Genome Sequencing Consortium,"/>
            <person name="Marcussen T."/>
            <person name="Sandve S.R."/>
            <person name="Heier L."/>
            <person name="Spannagl M."/>
            <person name="Pfeifer M."/>
            <person name="Jakobsen K.S."/>
            <person name="Wulff B.B."/>
            <person name="Steuernagel B."/>
            <person name="Mayer K.F."/>
            <person name="Olsen O.A."/>
        </authorList>
    </citation>
    <scope>NUCLEOTIDE SEQUENCE [LARGE SCALE GENOMIC DNA]</scope>
    <source>
        <strain evidence="2">cv. AL8/78</strain>
    </source>
</reference>
<reference evidence="1" key="4">
    <citation type="submission" date="2019-03" db="UniProtKB">
        <authorList>
            <consortium name="EnsemblPlants"/>
        </authorList>
    </citation>
    <scope>IDENTIFICATION</scope>
</reference>
<reference evidence="1" key="5">
    <citation type="journal article" date="2021" name="G3 (Bethesda)">
        <title>Aegilops tauschii genome assembly Aet v5.0 features greater sequence contiguity and improved annotation.</title>
        <authorList>
            <person name="Wang L."/>
            <person name="Zhu T."/>
            <person name="Rodriguez J.C."/>
            <person name="Deal K.R."/>
            <person name="Dubcovsky J."/>
            <person name="McGuire P.E."/>
            <person name="Lux T."/>
            <person name="Spannagl M."/>
            <person name="Mayer K.F.X."/>
            <person name="Baldrich P."/>
            <person name="Meyers B.C."/>
            <person name="Huo N."/>
            <person name="Gu Y.Q."/>
            <person name="Zhou H."/>
            <person name="Devos K.M."/>
            <person name="Bennetzen J.L."/>
            <person name="Unver T."/>
            <person name="Budak H."/>
            <person name="Gulick P.J."/>
            <person name="Galiba G."/>
            <person name="Kalapos B."/>
            <person name="Nelson D.R."/>
            <person name="Li P."/>
            <person name="You F.M."/>
            <person name="Luo M.C."/>
            <person name="Dvorak J."/>
        </authorList>
    </citation>
    <scope>NUCLEOTIDE SEQUENCE [LARGE SCALE GENOMIC DNA]</scope>
    <source>
        <strain evidence="1">cv. AL8/78</strain>
    </source>
</reference>
<evidence type="ECO:0000313" key="1">
    <source>
        <dbReference type="EnsemblPlants" id="AET5Gv20122600.25"/>
    </source>
</evidence>
<sequence length="63" mass="7207">QQDWWRSALLSENTWAFLSFQMVHDTSMVREAIAFLLGTPAPVLFVHHPSTESCSCQVVVSKW</sequence>
<protein>
    <submittedName>
        <fullName evidence="1">Uncharacterized protein</fullName>
    </submittedName>
</protein>
<name>A0A453JMM1_AEGTS</name>
<proteinExistence type="predicted"/>
<dbReference type="EnsemblPlants" id="AET5Gv20122600.25">
    <property type="protein sequence ID" value="AET5Gv20122600.25"/>
    <property type="gene ID" value="AET5Gv20122600"/>
</dbReference>
<dbReference type="AlphaFoldDB" id="A0A453JMM1"/>
<organism evidence="1 2">
    <name type="scientific">Aegilops tauschii subsp. strangulata</name>
    <name type="common">Goatgrass</name>
    <dbReference type="NCBI Taxonomy" id="200361"/>
    <lineage>
        <taxon>Eukaryota</taxon>
        <taxon>Viridiplantae</taxon>
        <taxon>Streptophyta</taxon>
        <taxon>Embryophyta</taxon>
        <taxon>Tracheophyta</taxon>
        <taxon>Spermatophyta</taxon>
        <taxon>Magnoliopsida</taxon>
        <taxon>Liliopsida</taxon>
        <taxon>Poales</taxon>
        <taxon>Poaceae</taxon>
        <taxon>BOP clade</taxon>
        <taxon>Pooideae</taxon>
        <taxon>Triticodae</taxon>
        <taxon>Triticeae</taxon>
        <taxon>Triticinae</taxon>
        <taxon>Aegilops</taxon>
    </lineage>
</organism>
<keyword evidence="2" id="KW-1185">Reference proteome</keyword>